<dbReference type="PROSITE" id="PS00028">
    <property type="entry name" value="ZINC_FINGER_C2H2_1"/>
    <property type="match status" value="1"/>
</dbReference>
<evidence type="ECO:0000313" key="9">
    <source>
        <dbReference type="EMBL" id="GBN38072.1"/>
    </source>
</evidence>
<evidence type="ECO:0000256" key="5">
    <source>
        <dbReference type="ARBA" id="ARBA00022833"/>
    </source>
</evidence>
<dbReference type="SUPFAM" id="SSF57667">
    <property type="entry name" value="beta-beta-alpha zinc fingers"/>
    <property type="match status" value="2"/>
</dbReference>
<dbReference type="Gene3D" id="3.30.160.60">
    <property type="entry name" value="Classic Zinc Finger"/>
    <property type="match status" value="2"/>
</dbReference>
<protein>
    <submittedName>
        <fullName evidence="9">Zinc finger protein 235</fullName>
    </submittedName>
</protein>
<gene>
    <name evidence="9" type="primary">ZNF235_86</name>
    <name evidence="10" type="synonym">ZNF235_84</name>
    <name evidence="10" type="ORF">AVEN_122942_1</name>
    <name evidence="9" type="ORF">AVEN_17268_1</name>
</gene>
<comment type="caution">
    <text evidence="9">The sequence shown here is derived from an EMBL/GenBank/DDBJ whole genome shotgun (WGS) entry which is preliminary data.</text>
</comment>
<dbReference type="InterPro" id="IPR036236">
    <property type="entry name" value="Znf_C2H2_sf"/>
</dbReference>
<evidence type="ECO:0000259" key="8">
    <source>
        <dbReference type="PROSITE" id="PS50157"/>
    </source>
</evidence>
<reference evidence="9 11" key="1">
    <citation type="journal article" date="2019" name="Sci. Rep.">
        <title>Orb-weaving spider Araneus ventricosus genome elucidates the spidroin gene catalogue.</title>
        <authorList>
            <person name="Kono N."/>
            <person name="Nakamura H."/>
            <person name="Ohtoshi R."/>
            <person name="Moran D.A.P."/>
            <person name="Shinohara A."/>
            <person name="Yoshida Y."/>
            <person name="Fujiwara M."/>
            <person name="Mori M."/>
            <person name="Tomita M."/>
            <person name="Arakawa K."/>
        </authorList>
    </citation>
    <scope>NUCLEOTIDE SEQUENCE [LARGE SCALE GENOMIC DNA]</scope>
</reference>
<evidence type="ECO:0000256" key="6">
    <source>
        <dbReference type="ARBA" id="ARBA00023242"/>
    </source>
</evidence>
<dbReference type="PANTHER" id="PTHR24394:SF29">
    <property type="entry name" value="MYONEURIN"/>
    <property type="match status" value="1"/>
</dbReference>
<dbReference type="PANTHER" id="PTHR24394">
    <property type="entry name" value="ZINC FINGER PROTEIN"/>
    <property type="match status" value="1"/>
</dbReference>
<dbReference type="GO" id="GO:0008270">
    <property type="term" value="F:zinc ion binding"/>
    <property type="evidence" value="ECO:0007669"/>
    <property type="project" value="UniProtKB-KW"/>
</dbReference>
<dbReference type="GO" id="GO:0043565">
    <property type="term" value="F:sequence-specific DNA binding"/>
    <property type="evidence" value="ECO:0007669"/>
    <property type="project" value="UniProtKB-ARBA"/>
</dbReference>
<dbReference type="EMBL" id="BGPR01287331">
    <property type="protein sequence ID" value="GBN38072.1"/>
    <property type="molecule type" value="Genomic_DNA"/>
</dbReference>
<feature type="domain" description="C2H2-type" evidence="8">
    <location>
        <begin position="189"/>
        <end position="216"/>
    </location>
</feature>
<dbReference type="PROSITE" id="PS50157">
    <property type="entry name" value="ZINC_FINGER_C2H2_2"/>
    <property type="match status" value="2"/>
</dbReference>
<evidence type="ECO:0000313" key="11">
    <source>
        <dbReference type="Proteomes" id="UP000499080"/>
    </source>
</evidence>
<dbReference type="FunFam" id="3.30.160.60:FF:000072">
    <property type="entry name" value="zinc finger protein 143 isoform X1"/>
    <property type="match status" value="1"/>
</dbReference>
<feature type="domain" description="C2H2-type" evidence="8">
    <location>
        <begin position="217"/>
        <end position="244"/>
    </location>
</feature>
<dbReference type="SMART" id="SM00355">
    <property type="entry name" value="ZnF_C2H2"/>
    <property type="match status" value="2"/>
</dbReference>
<dbReference type="FunFam" id="3.30.160.60:FF:001732">
    <property type="entry name" value="Zgc:162936"/>
    <property type="match status" value="1"/>
</dbReference>
<evidence type="ECO:0000313" key="10">
    <source>
        <dbReference type="EMBL" id="GBN38181.1"/>
    </source>
</evidence>
<name>A0A4Y2NGN0_ARAVE</name>
<organism evidence="9 11">
    <name type="scientific">Araneus ventricosus</name>
    <name type="common">Orbweaver spider</name>
    <name type="synonym">Epeira ventricosa</name>
    <dbReference type="NCBI Taxonomy" id="182803"/>
    <lineage>
        <taxon>Eukaryota</taxon>
        <taxon>Metazoa</taxon>
        <taxon>Ecdysozoa</taxon>
        <taxon>Arthropoda</taxon>
        <taxon>Chelicerata</taxon>
        <taxon>Arachnida</taxon>
        <taxon>Araneae</taxon>
        <taxon>Araneomorphae</taxon>
        <taxon>Entelegynae</taxon>
        <taxon>Araneoidea</taxon>
        <taxon>Araneidae</taxon>
        <taxon>Araneus</taxon>
    </lineage>
</organism>
<evidence type="ECO:0000256" key="4">
    <source>
        <dbReference type="ARBA" id="ARBA00022771"/>
    </source>
</evidence>
<dbReference type="GO" id="GO:0005634">
    <property type="term" value="C:nucleus"/>
    <property type="evidence" value="ECO:0007669"/>
    <property type="project" value="UniProtKB-SubCell"/>
</dbReference>
<evidence type="ECO:0000256" key="2">
    <source>
        <dbReference type="ARBA" id="ARBA00022723"/>
    </source>
</evidence>
<dbReference type="OrthoDB" id="6428463at2759"/>
<evidence type="ECO:0000256" key="3">
    <source>
        <dbReference type="ARBA" id="ARBA00022737"/>
    </source>
</evidence>
<evidence type="ECO:0000256" key="7">
    <source>
        <dbReference type="PROSITE-ProRule" id="PRU00042"/>
    </source>
</evidence>
<keyword evidence="5" id="KW-0862">Zinc</keyword>
<proteinExistence type="predicted"/>
<accession>A0A4Y2NGN0</accession>
<dbReference type="GO" id="GO:0005694">
    <property type="term" value="C:chromosome"/>
    <property type="evidence" value="ECO:0007669"/>
    <property type="project" value="UniProtKB-ARBA"/>
</dbReference>
<dbReference type="GO" id="GO:0045893">
    <property type="term" value="P:positive regulation of DNA-templated transcription"/>
    <property type="evidence" value="ECO:0007669"/>
    <property type="project" value="UniProtKB-ARBA"/>
</dbReference>
<dbReference type="Pfam" id="PF00096">
    <property type="entry name" value="zf-C2H2"/>
    <property type="match status" value="1"/>
</dbReference>
<sequence length="280" mass="32350">MKHEIIMVKATDSEMSLDEIRRVEMNRYPSKNVQNLQKYLTKSQLSKSSHNFSIRKAEPCQRLIPIDMSTVNPIHESAAYTDLIRNRVKLNSNNVQKITGKCNIVIILFKFVSNFTVLFISQEETAAKGTERTEKSELSGGCSKNLDLAVAVPSRLHFNERNFPAPSNEFRSQHDLKQQYMVFSSGIAFTCDICRKGFTQSDELKEHMLTHKGEKPYKCSVYKKAFKRKDNLDRHMRIQSGDTPCNCEFYEKSFLYKCGLQTRFLIHTGDKPHVYEICVK</sequence>
<dbReference type="EMBL" id="BGPR01287378">
    <property type="protein sequence ID" value="GBN38181.1"/>
    <property type="molecule type" value="Genomic_DNA"/>
</dbReference>
<evidence type="ECO:0000256" key="1">
    <source>
        <dbReference type="ARBA" id="ARBA00004123"/>
    </source>
</evidence>
<keyword evidence="4 7" id="KW-0863">Zinc-finger</keyword>
<keyword evidence="11" id="KW-1185">Reference proteome</keyword>
<dbReference type="InterPro" id="IPR013087">
    <property type="entry name" value="Znf_C2H2_type"/>
</dbReference>
<comment type="subcellular location">
    <subcellularLocation>
        <location evidence="1">Nucleus</location>
    </subcellularLocation>
</comment>
<keyword evidence="2" id="KW-0479">Metal-binding</keyword>
<dbReference type="AlphaFoldDB" id="A0A4Y2NGN0"/>
<keyword evidence="6" id="KW-0539">Nucleus</keyword>
<dbReference type="GO" id="GO:0000981">
    <property type="term" value="F:DNA-binding transcription factor activity, RNA polymerase II-specific"/>
    <property type="evidence" value="ECO:0007669"/>
    <property type="project" value="TreeGrafter"/>
</dbReference>
<keyword evidence="3" id="KW-0677">Repeat</keyword>
<dbReference type="Proteomes" id="UP000499080">
    <property type="component" value="Unassembled WGS sequence"/>
</dbReference>
<feature type="non-terminal residue" evidence="9">
    <location>
        <position position="280"/>
    </location>
</feature>